<feature type="domain" description="Protein kinase" evidence="1">
    <location>
        <begin position="107"/>
        <end position="382"/>
    </location>
</feature>
<proteinExistence type="predicted"/>
<dbReference type="Pfam" id="PF07714">
    <property type="entry name" value="PK_Tyr_Ser-Thr"/>
    <property type="match status" value="1"/>
</dbReference>
<accession>A0A165G2N1</accession>
<dbReference type="OrthoDB" id="538607at2759"/>
<dbReference type="GO" id="GO:0005524">
    <property type="term" value="F:ATP binding"/>
    <property type="evidence" value="ECO:0007669"/>
    <property type="project" value="InterPro"/>
</dbReference>
<dbReference type="STRING" id="1353952.A0A165G2N1"/>
<sequence>MDHSKATAPIVDRVCSGAELPQEGETTDLALAFEPGDPSMSRMEGAGITQATQESTNIVNREDSLQPLPAPNLLVVPPPTWRQECLTDRPRSAALDADIDVTPFVDVPRPEFRTGGMFFDVWRGNYHEGGDLSRPIVVALRLFRGRGILENDANRQRLLNEVRQWKTLSHPNILPILGVSRPPWYYIHSQLLLISVWMDNGKIMEYLYAHPDADRLRLLQHIAHGLAYLHEQEPPIVHGDIRGSSVYIDASGRAVLGDYGLLHYIEPTVVMDMRITDYVRWKAPEYLVPPSEVQPRETAAADIYSLGMCFYEITTGEKPFGNERYQVRYLSSILEGRRPEIPEEWQQDERLSKLGEVLVKCWVHAPTSRPTASGVVACLSGISSSSCTV</sequence>
<reference evidence="2 3" key="1">
    <citation type="journal article" date="2016" name="Mol. Biol. Evol.">
        <title>Comparative Genomics of Early-Diverging Mushroom-Forming Fungi Provides Insights into the Origins of Lignocellulose Decay Capabilities.</title>
        <authorList>
            <person name="Nagy L.G."/>
            <person name="Riley R."/>
            <person name="Tritt A."/>
            <person name="Adam C."/>
            <person name="Daum C."/>
            <person name="Floudas D."/>
            <person name="Sun H."/>
            <person name="Yadav J.S."/>
            <person name="Pangilinan J."/>
            <person name="Larsson K.H."/>
            <person name="Matsuura K."/>
            <person name="Barry K."/>
            <person name="Labutti K."/>
            <person name="Kuo R."/>
            <person name="Ohm R.A."/>
            <person name="Bhattacharya S.S."/>
            <person name="Shirouzu T."/>
            <person name="Yoshinaga Y."/>
            <person name="Martin F.M."/>
            <person name="Grigoriev I.V."/>
            <person name="Hibbett D.S."/>
        </authorList>
    </citation>
    <scope>NUCLEOTIDE SEQUENCE [LARGE SCALE GENOMIC DNA]</scope>
    <source>
        <strain evidence="2 3">HHB12733</strain>
    </source>
</reference>
<organism evidence="2 3">
    <name type="scientific">Calocera cornea HHB12733</name>
    <dbReference type="NCBI Taxonomy" id="1353952"/>
    <lineage>
        <taxon>Eukaryota</taxon>
        <taxon>Fungi</taxon>
        <taxon>Dikarya</taxon>
        <taxon>Basidiomycota</taxon>
        <taxon>Agaricomycotina</taxon>
        <taxon>Dacrymycetes</taxon>
        <taxon>Dacrymycetales</taxon>
        <taxon>Dacrymycetaceae</taxon>
        <taxon>Calocera</taxon>
    </lineage>
</organism>
<dbReference type="Gene3D" id="1.10.510.10">
    <property type="entry name" value="Transferase(Phosphotransferase) domain 1"/>
    <property type="match status" value="1"/>
</dbReference>
<dbReference type="InterPro" id="IPR051681">
    <property type="entry name" value="Ser/Thr_Kinases-Pseudokinases"/>
</dbReference>
<evidence type="ECO:0000259" key="1">
    <source>
        <dbReference type="PROSITE" id="PS50011"/>
    </source>
</evidence>
<dbReference type="AlphaFoldDB" id="A0A165G2N1"/>
<evidence type="ECO:0000313" key="2">
    <source>
        <dbReference type="EMBL" id="KZT57522.1"/>
    </source>
</evidence>
<keyword evidence="2" id="KW-0418">Kinase</keyword>
<dbReference type="InterPro" id="IPR000719">
    <property type="entry name" value="Prot_kinase_dom"/>
</dbReference>
<dbReference type="Proteomes" id="UP000076842">
    <property type="component" value="Unassembled WGS sequence"/>
</dbReference>
<dbReference type="InParanoid" id="A0A165G2N1"/>
<dbReference type="PROSITE" id="PS50011">
    <property type="entry name" value="PROTEIN_KINASE_DOM"/>
    <property type="match status" value="1"/>
</dbReference>
<name>A0A165G2N1_9BASI</name>
<dbReference type="PANTHER" id="PTHR44329">
    <property type="entry name" value="SERINE/THREONINE-PROTEIN KINASE TNNI3K-RELATED"/>
    <property type="match status" value="1"/>
</dbReference>
<keyword evidence="3" id="KW-1185">Reference proteome</keyword>
<protein>
    <submittedName>
        <fullName evidence="2">Kinase-like protein</fullName>
    </submittedName>
</protein>
<dbReference type="InterPro" id="IPR011009">
    <property type="entry name" value="Kinase-like_dom_sf"/>
</dbReference>
<gene>
    <name evidence="2" type="ORF">CALCODRAFT_275546</name>
</gene>
<dbReference type="EMBL" id="KV423962">
    <property type="protein sequence ID" value="KZT57522.1"/>
    <property type="molecule type" value="Genomic_DNA"/>
</dbReference>
<dbReference type="InterPro" id="IPR001245">
    <property type="entry name" value="Ser-Thr/Tyr_kinase_cat_dom"/>
</dbReference>
<keyword evidence="2" id="KW-0808">Transferase</keyword>
<dbReference type="GO" id="GO:0004674">
    <property type="term" value="F:protein serine/threonine kinase activity"/>
    <property type="evidence" value="ECO:0007669"/>
    <property type="project" value="TreeGrafter"/>
</dbReference>
<evidence type="ECO:0000313" key="3">
    <source>
        <dbReference type="Proteomes" id="UP000076842"/>
    </source>
</evidence>
<dbReference type="SUPFAM" id="SSF56112">
    <property type="entry name" value="Protein kinase-like (PK-like)"/>
    <property type="match status" value="1"/>
</dbReference>